<accession>A0ABS4RLV5</accession>
<keyword evidence="2" id="KW-1133">Transmembrane helix</keyword>
<evidence type="ECO:0000256" key="2">
    <source>
        <dbReference type="SAM" id="Phobius"/>
    </source>
</evidence>
<protein>
    <submittedName>
        <fullName evidence="3">Membrane protein</fullName>
    </submittedName>
</protein>
<dbReference type="EMBL" id="JAGIKV010000002">
    <property type="protein sequence ID" value="MBP2243877.1"/>
    <property type="molecule type" value="Genomic_DNA"/>
</dbReference>
<evidence type="ECO:0000256" key="1">
    <source>
        <dbReference type="SAM" id="Coils"/>
    </source>
</evidence>
<comment type="caution">
    <text evidence="3">The sequence shown here is derived from an EMBL/GenBank/DDBJ whole genome shotgun (WGS) entry which is preliminary data.</text>
</comment>
<keyword evidence="1" id="KW-0175">Coiled coil</keyword>
<dbReference type="RefSeq" id="WP_211081053.1">
    <property type="nucleotide sequence ID" value="NZ_JAGIKV010000002.1"/>
</dbReference>
<feature type="transmembrane region" description="Helical" evidence="2">
    <location>
        <begin position="71"/>
        <end position="94"/>
    </location>
</feature>
<feature type="transmembrane region" description="Helical" evidence="2">
    <location>
        <begin position="30"/>
        <end position="51"/>
    </location>
</feature>
<sequence length="415" mass="49154">MSTKQESEGVSTWWVTVKNFLKWFIQKENILMLLGASIALTAVAVPFAIIHFTKTSYTMKSFEDLGVIGDFFGGTTVGLLSLASIIFVTAAVMMQKEELKLQRKEVEKTRDEYKITNATMRKQQFDSTFFNMINLHHNILKEISFRHVSGRSAISLLFETVKEVYNGEVLLEYKKKLKTRILFYRDESMRNDFLLQSVWFNLKKEYILDIQQHVQNYIHYDEDGKPNDDRLSFKLLSVYTDKDSQWIRMKEHAEKEFNANMKKDPEYVLELLEEVDFEGLINAGIDHHFLDVFNKNTNSKPLIDLRIQSFEIVYNANENLIGHYYRNLYRIIRLIQDETFDIDEKNNEKEKKKYRGILRAQLSSFELMMIFYNVTYSKKGEKFKTYLINTNFFDDHLIQSDFIWANDKDELEKIN</sequence>
<keyword evidence="2" id="KW-0472">Membrane</keyword>
<evidence type="ECO:0000313" key="3">
    <source>
        <dbReference type="EMBL" id="MBP2243877.1"/>
    </source>
</evidence>
<proteinExistence type="predicted"/>
<dbReference type="Pfam" id="PF16872">
    <property type="entry name" value="putAbiC"/>
    <property type="match status" value="1"/>
</dbReference>
<organism evidence="3 4">
    <name type="scientific">Paenibacillus xylanexedens</name>
    <dbReference type="NCBI Taxonomy" id="528191"/>
    <lineage>
        <taxon>Bacteria</taxon>
        <taxon>Bacillati</taxon>
        <taxon>Bacillota</taxon>
        <taxon>Bacilli</taxon>
        <taxon>Bacillales</taxon>
        <taxon>Paenibacillaceae</taxon>
        <taxon>Paenibacillus</taxon>
    </lineage>
</organism>
<reference evidence="3 4" key="1">
    <citation type="submission" date="2021-03" db="EMBL/GenBank/DDBJ databases">
        <title>Genomic Encyclopedia of Type Strains, Phase IV (KMG-IV): sequencing the most valuable type-strain genomes for metagenomic binning, comparative biology and taxonomic classification.</title>
        <authorList>
            <person name="Goeker M."/>
        </authorList>
    </citation>
    <scope>NUCLEOTIDE SEQUENCE [LARGE SCALE GENOMIC DNA]</scope>
    <source>
        <strain evidence="3 4">DSM 21292</strain>
    </source>
</reference>
<dbReference type="Proteomes" id="UP000810207">
    <property type="component" value="Unassembled WGS sequence"/>
</dbReference>
<keyword evidence="4" id="KW-1185">Reference proteome</keyword>
<gene>
    <name evidence="3" type="ORF">J2Z28_000487</name>
</gene>
<evidence type="ECO:0000313" key="4">
    <source>
        <dbReference type="Proteomes" id="UP000810207"/>
    </source>
</evidence>
<feature type="coiled-coil region" evidence="1">
    <location>
        <begin position="92"/>
        <end position="123"/>
    </location>
</feature>
<dbReference type="InterPro" id="IPR031709">
    <property type="entry name" value="PutAbiC"/>
</dbReference>
<name>A0ABS4RLV5_PAEXY</name>
<keyword evidence="2" id="KW-0812">Transmembrane</keyword>